<accession>A0A0X3X1E3</accession>
<feature type="transmembrane region" description="Helical" evidence="1">
    <location>
        <begin position="49"/>
        <end position="68"/>
    </location>
</feature>
<evidence type="ECO:0000313" key="3">
    <source>
        <dbReference type="Proteomes" id="UP000053413"/>
    </source>
</evidence>
<feature type="transmembrane region" description="Helical" evidence="1">
    <location>
        <begin position="122"/>
        <end position="145"/>
    </location>
</feature>
<comment type="caution">
    <text evidence="2">The sequence shown here is derived from an EMBL/GenBank/DDBJ whole genome shotgun (WGS) entry which is preliminary data.</text>
</comment>
<dbReference type="AlphaFoldDB" id="A0A0X3X1E3"/>
<dbReference type="GeneID" id="97432640"/>
<evidence type="ECO:0000256" key="1">
    <source>
        <dbReference type="SAM" id="Phobius"/>
    </source>
</evidence>
<organism evidence="2 3">
    <name type="scientific">Streptomyces violaceusniger</name>
    <dbReference type="NCBI Taxonomy" id="68280"/>
    <lineage>
        <taxon>Bacteria</taxon>
        <taxon>Bacillati</taxon>
        <taxon>Actinomycetota</taxon>
        <taxon>Actinomycetes</taxon>
        <taxon>Kitasatosporales</taxon>
        <taxon>Streptomycetaceae</taxon>
        <taxon>Streptomyces</taxon>
        <taxon>Streptomyces violaceusniger group</taxon>
    </lineage>
</organism>
<feature type="transmembrane region" description="Helical" evidence="1">
    <location>
        <begin position="6"/>
        <end position="37"/>
    </location>
</feature>
<sequence>MNYLRGFIPWIALAVVSTLGWQWGALAGLVLGGAMLVRARKAGMAADALILECSTVAFFTALTIWAFARPDSGLKDYIGALALSWLAVTAWTTLAVGRPFTTGVARRQAPPEVWDTYVFKRINVVITRAWSTAFTLSAAAMVVVISAGLGMVAALAVQFAGFVLPALFTAWYPGWARSRLTPAAHRA</sequence>
<name>A0A0X3X1E3_STRVO</name>
<dbReference type="Proteomes" id="UP000053413">
    <property type="component" value="Unassembled WGS sequence"/>
</dbReference>
<protein>
    <submittedName>
        <fullName evidence="2">Uncharacterized protein</fullName>
    </submittedName>
</protein>
<evidence type="ECO:0000313" key="2">
    <source>
        <dbReference type="EMBL" id="KUL62948.1"/>
    </source>
</evidence>
<feature type="transmembrane region" description="Helical" evidence="1">
    <location>
        <begin position="80"/>
        <end position="101"/>
    </location>
</feature>
<dbReference type="EMBL" id="LLZJ01000122">
    <property type="protein sequence ID" value="KUL62948.1"/>
    <property type="molecule type" value="Genomic_DNA"/>
</dbReference>
<proteinExistence type="predicted"/>
<keyword evidence="1" id="KW-0472">Membrane</keyword>
<dbReference type="OrthoDB" id="3870305at2"/>
<keyword evidence="1" id="KW-1133">Transmembrane helix</keyword>
<reference evidence="3" key="1">
    <citation type="submission" date="2015-10" db="EMBL/GenBank/DDBJ databases">
        <authorList>
            <person name="Ju K.-S."/>
            <person name="Doroghazi J.R."/>
            <person name="Metcalf W.W."/>
        </authorList>
    </citation>
    <scope>NUCLEOTIDE SEQUENCE [LARGE SCALE GENOMIC DNA]</scope>
    <source>
        <strain evidence="3">NRRL F-8817</strain>
    </source>
</reference>
<gene>
    <name evidence="2" type="ORF">ADL28_11780</name>
</gene>
<feature type="transmembrane region" description="Helical" evidence="1">
    <location>
        <begin position="151"/>
        <end position="172"/>
    </location>
</feature>
<dbReference type="RefSeq" id="WP_059143688.1">
    <property type="nucleotide sequence ID" value="NZ_LLZJ01000122.1"/>
</dbReference>
<keyword evidence="1" id="KW-0812">Transmembrane</keyword>